<comment type="caution">
    <text evidence="1">The sequence shown here is derived from an EMBL/GenBank/DDBJ whole genome shotgun (WGS) entry which is preliminary data.</text>
</comment>
<dbReference type="EMBL" id="JACVVK020000057">
    <property type="protein sequence ID" value="KAK7497532.1"/>
    <property type="molecule type" value="Genomic_DNA"/>
</dbReference>
<accession>A0ABD0LES0</accession>
<evidence type="ECO:0000313" key="1">
    <source>
        <dbReference type="EMBL" id="KAK7497532.1"/>
    </source>
</evidence>
<keyword evidence="2" id="KW-1185">Reference proteome</keyword>
<protein>
    <recommendedName>
        <fullName evidence="3">Transposase</fullName>
    </recommendedName>
</protein>
<organism evidence="1 2">
    <name type="scientific">Batillaria attramentaria</name>
    <dbReference type="NCBI Taxonomy" id="370345"/>
    <lineage>
        <taxon>Eukaryota</taxon>
        <taxon>Metazoa</taxon>
        <taxon>Spiralia</taxon>
        <taxon>Lophotrochozoa</taxon>
        <taxon>Mollusca</taxon>
        <taxon>Gastropoda</taxon>
        <taxon>Caenogastropoda</taxon>
        <taxon>Sorbeoconcha</taxon>
        <taxon>Cerithioidea</taxon>
        <taxon>Batillariidae</taxon>
        <taxon>Batillaria</taxon>
    </lineage>
</organism>
<proteinExistence type="predicted"/>
<evidence type="ECO:0008006" key="3">
    <source>
        <dbReference type="Google" id="ProtNLM"/>
    </source>
</evidence>
<dbReference type="PANTHER" id="PTHR34305">
    <property type="entry name" value="EXPRESSED PROTEIN"/>
    <property type="match status" value="1"/>
</dbReference>
<dbReference type="PANTHER" id="PTHR34305:SF1">
    <property type="entry name" value="SWIM-TYPE DOMAIN-CONTAINING PROTEIN"/>
    <property type="match status" value="1"/>
</dbReference>
<name>A0ABD0LES0_9CAEN</name>
<gene>
    <name evidence="1" type="ORF">BaRGS_00011172</name>
</gene>
<evidence type="ECO:0000313" key="2">
    <source>
        <dbReference type="Proteomes" id="UP001519460"/>
    </source>
</evidence>
<dbReference type="AlphaFoldDB" id="A0ABD0LES0"/>
<sequence>MWLCIAFSLSSRAQFHVWRHALRQETGDQLPPPGGKAAYRVSWTGVKTIHWIIPFVSTETKLWTAVRRVVACVTKTLEQMFSDAPEPVDSQYSSIVDQYETFEYFPGFPVTHGSGRYPERERRRIKVCKKASVSHCTLSPGLFFLYCKHGTCLGFAMMRIHEGPHQLLDLMCRRFRALLPRATLIYDNACNTHHYCLAREPVLFRGTRFVVDRFHFNKNHTACSRAYCVDEYPDLKTVNTELAEQQNSRLRKLSRRLVCMTQDNVMNTLKHTVLTYNAERKAQLR</sequence>
<reference evidence="1 2" key="1">
    <citation type="journal article" date="2023" name="Sci. Data">
        <title>Genome assembly of the Korean intertidal mud-creeper Batillaria attramentaria.</title>
        <authorList>
            <person name="Patra A.K."/>
            <person name="Ho P.T."/>
            <person name="Jun S."/>
            <person name="Lee S.J."/>
            <person name="Kim Y."/>
            <person name="Won Y.J."/>
        </authorList>
    </citation>
    <scope>NUCLEOTIDE SEQUENCE [LARGE SCALE GENOMIC DNA]</scope>
    <source>
        <strain evidence="1">Wonlab-2016</strain>
    </source>
</reference>
<dbReference type="Proteomes" id="UP001519460">
    <property type="component" value="Unassembled WGS sequence"/>
</dbReference>